<dbReference type="Pfam" id="PF08352">
    <property type="entry name" value="oligo_HPY"/>
    <property type="match status" value="1"/>
</dbReference>
<dbReference type="InterPro" id="IPR017871">
    <property type="entry name" value="ABC_transporter-like_CS"/>
</dbReference>
<dbReference type="CDD" id="cd03257">
    <property type="entry name" value="ABC_NikE_OppD_transporters"/>
    <property type="match status" value="1"/>
</dbReference>
<dbReference type="GO" id="GO:0016887">
    <property type="term" value="F:ATP hydrolysis activity"/>
    <property type="evidence" value="ECO:0007669"/>
    <property type="project" value="InterPro"/>
</dbReference>
<name>A0A8I0AH22_9FIRM</name>
<dbReference type="GO" id="GO:0055085">
    <property type="term" value="P:transmembrane transport"/>
    <property type="evidence" value="ECO:0007669"/>
    <property type="project" value="UniProtKB-ARBA"/>
</dbReference>
<evidence type="ECO:0000313" key="6">
    <source>
        <dbReference type="EMBL" id="MBC5650249.1"/>
    </source>
</evidence>
<dbReference type="InterPro" id="IPR003593">
    <property type="entry name" value="AAA+_ATPase"/>
</dbReference>
<dbReference type="PROSITE" id="PS50893">
    <property type="entry name" value="ABC_TRANSPORTER_2"/>
    <property type="match status" value="1"/>
</dbReference>
<keyword evidence="2" id="KW-0813">Transport</keyword>
<dbReference type="GO" id="GO:0015833">
    <property type="term" value="P:peptide transport"/>
    <property type="evidence" value="ECO:0007669"/>
    <property type="project" value="InterPro"/>
</dbReference>
<evidence type="ECO:0000256" key="1">
    <source>
        <dbReference type="ARBA" id="ARBA00005417"/>
    </source>
</evidence>
<dbReference type="FunFam" id="3.40.50.300:FF:000016">
    <property type="entry name" value="Oligopeptide ABC transporter ATP-binding component"/>
    <property type="match status" value="1"/>
</dbReference>
<dbReference type="PANTHER" id="PTHR43776:SF8">
    <property type="entry name" value="ABC TRANSPORTER, ATP-BINDING PROTEIN"/>
    <property type="match status" value="1"/>
</dbReference>
<comment type="similarity">
    <text evidence="1">Belongs to the ABC transporter superfamily.</text>
</comment>
<dbReference type="SMART" id="SM00382">
    <property type="entry name" value="AAA"/>
    <property type="match status" value="1"/>
</dbReference>
<accession>A0A8I0AH22</accession>
<dbReference type="AlphaFoldDB" id="A0A8I0AH22"/>
<dbReference type="InterPro" id="IPR013563">
    <property type="entry name" value="Oligopep_ABC_C"/>
</dbReference>
<proteinExistence type="inferred from homology"/>
<evidence type="ECO:0000259" key="5">
    <source>
        <dbReference type="PROSITE" id="PS50893"/>
    </source>
</evidence>
<keyword evidence="4 6" id="KW-0067">ATP-binding</keyword>
<sequence>MNTPEVFWQQCQGWRENDLQSNEILLEVMDLNKTFPVKKEKLYAVNHVSFSLQKGECLGIVGESGCGKSTLARMIAGITPTSDGKVLLEGKDYIGLKGGEKRRFRRNIQMVFQDPLSSFSPRMKVGTYLMEARRNFDGISKAEGLKEVGRLLQEVGLPEEFVSRYPHELSGGQLQRVAIARAISIQPKLLICDEATGALDVSIQNQIAQLLVKLVEEKNIGCLFIGHDLALVRSVSQRIAVMYLGRIVELLESETLGEKAMHPYTKMLLGSIFDVYCDQNEEIAAPKGEPPSPLKIRKGCAFAERCSWCSEKCKENVPPLQEVEPGHKVACFQFTE</sequence>
<dbReference type="InterPro" id="IPR027417">
    <property type="entry name" value="P-loop_NTPase"/>
</dbReference>
<feature type="domain" description="ABC transporter" evidence="5">
    <location>
        <begin position="26"/>
        <end position="269"/>
    </location>
</feature>
<keyword evidence="3" id="KW-0547">Nucleotide-binding</keyword>
<protein>
    <submittedName>
        <fullName evidence="6">ABC transporter ATP-binding protein</fullName>
    </submittedName>
</protein>
<dbReference type="Pfam" id="PF00005">
    <property type="entry name" value="ABC_tran"/>
    <property type="match status" value="1"/>
</dbReference>
<dbReference type="NCBIfam" id="TIGR01727">
    <property type="entry name" value="oligo_HPY"/>
    <property type="match status" value="1"/>
</dbReference>
<dbReference type="PROSITE" id="PS00211">
    <property type="entry name" value="ABC_TRANSPORTER_1"/>
    <property type="match status" value="1"/>
</dbReference>
<dbReference type="InterPro" id="IPR050319">
    <property type="entry name" value="ABC_transp_ATP-bind"/>
</dbReference>
<comment type="caution">
    <text evidence="6">The sequence shown here is derived from an EMBL/GenBank/DDBJ whole genome shotgun (WGS) entry which is preliminary data.</text>
</comment>
<evidence type="ECO:0000256" key="4">
    <source>
        <dbReference type="ARBA" id="ARBA00022840"/>
    </source>
</evidence>
<dbReference type="SUPFAM" id="SSF52540">
    <property type="entry name" value="P-loop containing nucleoside triphosphate hydrolases"/>
    <property type="match status" value="1"/>
</dbReference>
<keyword evidence="7" id="KW-1185">Reference proteome</keyword>
<dbReference type="EMBL" id="JACOOT010000009">
    <property type="protein sequence ID" value="MBC5650249.1"/>
    <property type="molecule type" value="Genomic_DNA"/>
</dbReference>
<dbReference type="PANTHER" id="PTHR43776">
    <property type="entry name" value="TRANSPORT ATP-BINDING PROTEIN"/>
    <property type="match status" value="1"/>
</dbReference>
<evidence type="ECO:0000313" key="7">
    <source>
        <dbReference type="Proteomes" id="UP000652847"/>
    </source>
</evidence>
<dbReference type="Proteomes" id="UP000652847">
    <property type="component" value="Unassembled WGS sequence"/>
</dbReference>
<reference evidence="6 7" key="1">
    <citation type="submission" date="2020-08" db="EMBL/GenBank/DDBJ databases">
        <title>Genome public.</title>
        <authorList>
            <person name="Liu C."/>
            <person name="Sun Q."/>
        </authorList>
    </citation>
    <scope>NUCLEOTIDE SEQUENCE [LARGE SCALE GENOMIC DNA]</scope>
    <source>
        <strain evidence="6 7">BX17</strain>
    </source>
</reference>
<evidence type="ECO:0000256" key="3">
    <source>
        <dbReference type="ARBA" id="ARBA00022741"/>
    </source>
</evidence>
<dbReference type="Gene3D" id="3.40.50.300">
    <property type="entry name" value="P-loop containing nucleotide triphosphate hydrolases"/>
    <property type="match status" value="1"/>
</dbReference>
<dbReference type="GO" id="GO:0005524">
    <property type="term" value="F:ATP binding"/>
    <property type="evidence" value="ECO:0007669"/>
    <property type="project" value="UniProtKB-KW"/>
</dbReference>
<gene>
    <name evidence="6" type="ORF">H8S54_03720</name>
</gene>
<organism evidence="6 7">
    <name type="scientific">Blautia segnis</name>
    <dbReference type="NCBI Taxonomy" id="2763030"/>
    <lineage>
        <taxon>Bacteria</taxon>
        <taxon>Bacillati</taxon>
        <taxon>Bacillota</taxon>
        <taxon>Clostridia</taxon>
        <taxon>Lachnospirales</taxon>
        <taxon>Lachnospiraceae</taxon>
        <taxon>Blautia</taxon>
    </lineage>
</organism>
<dbReference type="InterPro" id="IPR003439">
    <property type="entry name" value="ABC_transporter-like_ATP-bd"/>
</dbReference>
<evidence type="ECO:0000256" key="2">
    <source>
        <dbReference type="ARBA" id="ARBA00022448"/>
    </source>
</evidence>